<dbReference type="EMBL" id="CP001804">
    <property type="protein sequence ID" value="ACY15721.1"/>
    <property type="molecule type" value="Genomic_DNA"/>
</dbReference>
<feature type="signal peptide" evidence="1">
    <location>
        <begin position="1"/>
        <end position="23"/>
    </location>
</feature>
<feature type="chain" id="PRO_5003010904" evidence="1">
    <location>
        <begin position="24"/>
        <end position="171"/>
    </location>
</feature>
<dbReference type="KEGG" id="hoh:Hoch_3219"/>
<dbReference type="eggNOG" id="ENOG5032N40">
    <property type="taxonomic scope" value="Bacteria"/>
</dbReference>
<dbReference type="OrthoDB" id="5511838at2"/>
<keyword evidence="3" id="KW-1185">Reference proteome</keyword>
<keyword evidence="1" id="KW-0732">Signal</keyword>
<dbReference type="RefSeq" id="WP_012828321.1">
    <property type="nucleotide sequence ID" value="NC_013440.1"/>
</dbReference>
<dbReference type="Proteomes" id="UP000001880">
    <property type="component" value="Chromosome"/>
</dbReference>
<dbReference type="PROSITE" id="PS51257">
    <property type="entry name" value="PROKAR_LIPOPROTEIN"/>
    <property type="match status" value="1"/>
</dbReference>
<gene>
    <name evidence="2" type="ordered locus">Hoch_3219</name>
</gene>
<protein>
    <submittedName>
        <fullName evidence="2">Putative secreted protein</fullName>
    </submittedName>
</protein>
<evidence type="ECO:0000256" key="1">
    <source>
        <dbReference type="SAM" id="SignalP"/>
    </source>
</evidence>
<reference evidence="2 3" key="1">
    <citation type="journal article" date="2010" name="Stand. Genomic Sci.">
        <title>Complete genome sequence of Haliangium ochraceum type strain (SMP-2).</title>
        <authorList>
            <consortium name="US DOE Joint Genome Institute (JGI-PGF)"/>
            <person name="Ivanova N."/>
            <person name="Daum C."/>
            <person name="Lang E."/>
            <person name="Abt B."/>
            <person name="Kopitz M."/>
            <person name="Saunders E."/>
            <person name="Lapidus A."/>
            <person name="Lucas S."/>
            <person name="Glavina Del Rio T."/>
            <person name="Nolan M."/>
            <person name="Tice H."/>
            <person name="Copeland A."/>
            <person name="Cheng J.F."/>
            <person name="Chen F."/>
            <person name="Bruce D."/>
            <person name="Goodwin L."/>
            <person name="Pitluck S."/>
            <person name="Mavromatis K."/>
            <person name="Pati A."/>
            <person name="Mikhailova N."/>
            <person name="Chen A."/>
            <person name="Palaniappan K."/>
            <person name="Land M."/>
            <person name="Hauser L."/>
            <person name="Chang Y.J."/>
            <person name="Jeffries C.D."/>
            <person name="Detter J.C."/>
            <person name="Brettin T."/>
            <person name="Rohde M."/>
            <person name="Goker M."/>
            <person name="Bristow J."/>
            <person name="Markowitz V."/>
            <person name="Eisen J.A."/>
            <person name="Hugenholtz P."/>
            <person name="Kyrpides N.C."/>
            <person name="Klenk H.P."/>
        </authorList>
    </citation>
    <scope>NUCLEOTIDE SEQUENCE [LARGE SCALE GENOMIC DNA]</scope>
    <source>
        <strain evidence="3">DSM 14365 / CIP 107738 / JCM 11303 / AJ 13395 / SMP-2</strain>
    </source>
</reference>
<sequence>MTKLALLLSASALLLGCSSKAQTIPGTAIPESPTNRNVVDTVEQYRLAVERKDTPALLLMASQSYWEDGGTPTGSDDYGYEGLREVLNNRLRTAGDIRYSLRYMNVARRCPPEGNAETNEGCRAYVDVLVDASFSMVNAYGETVRPDMRDQNQFVLEWDAEAERWLFLSGM</sequence>
<organism evidence="2 3">
    <name type="scientific">Haliangium ochraceum (strain DSM 14365 / JCM 11303 / SMP-2)</name>
    <dbReference type="NCBI Taxonomy" id="502025"/>
    <lineage>
        <taxon>Bacteria</taxon>
        <taxon>Pseudomonadati</taxon>
        <taxon>Myxococcota</taxon>
        <taxon>Polyangia</taxon>
        <taxon>Haliangiales</taxon>
        <taxon>Kofleriaceae</taxon>
        <taxon>Haliangium</taxon>
    </lineage>
</organism>
<evidence type="ECO:0000313" key="2">
    <source>
        <dbReference type="EMBL" id="ACY15721.1"/>
    </source>
</evidence>
<dbReference type="AlphaFoldDB" id="D0LTM7"/>
<accession>D0LTM7</accession>
<name>D0LTM7_HALO1</name>
<dbReference type="HOGENOM" id="CLU_1560806_0_0_7"/>
<proteinExistence type="predicted"/>
<evidence type="ECO:0000313" key="3">
    <source>
        <dbReference type="Proteomes" id="UP000001880"/>
    </source>
</evidence>